<name>A0AAV7P7B8_PLEWA</name>
<gene>
    <name evidence="1" type="ORF">NDU88_001610</name>
</gene>
<accession>A0AAV7P7B8</accession>
<evidence type="ECO:0000313" key="1">
    <source>
        <dbReference type="EMBL" id="KAJ1123137.1"/>
    </source>
</evidence>
<sequence>MLDPEDLIHPRSAELVPAPKVVSYMARQLYKPLDKEVRNRPKGERSSLEGKVALKPETDAKMATFLAKFVKDPKKGIYRSRQDKLLNVVGLVVNTLEMAKALGPQGL</sequence>
<proteinExistence type="predicted"/>
<organism evidence="1 2">
    <name type="scientific">Pleurodeles waltl</name>
    <name type="common">Iberian ribbed newt</name>
    <dbReference type="NCBI Taxonomy" id="8319"/>
    <lineage>
        <taxon>Eukaryota</taxon>
        <taxon>Metazoa</taxon>
        <taxon>Chordata</taxon>
        <taxon>Craniata</taxon>
        <taxon>Vertebrata</taxon>
        <taxon>Euteleostomi</taxon>
        <taxon>Amphibia</taxon>
        <taxon>Batrachia</taxon>
        <taxon>Caudata</taxon>
        <taxon>Salamandroidea</taxon>
        <taxon>Salamandridae</taxon>
        <taxon>Pleurodelinae</taxon>
        <taxon>Pleurodeles</taxon>
    </lineage>
</organism>
<reference evidence="1" key="1">
    <citation type="journal article" date="2022" name="bioRxiv">
        <title>Sequencing and chromosome-scale assembly of the giantPleurodeles waltlgenome.</title>
        <authorList>
            <person name="Brown T."/>
            <person name="Elewa A."/>
            <person name="Iarovenko S."/>
            <person name="Subramanian E."/>
            <person name="Araus A.J."/>
            <person name="Petzold A."/>
            <person name="Susuki M."/>
            <person name="Suzuki K.-i.T."/>
            <person name="Hayashi T."/>
            <person name="Toyoda A."/>
            <person name="Oliveira C."/>
            <person name="Osipova E."/>
            <person name="Leigh N.D."/>
            <person name="Simon A."/>
            <person name="Yun M.H."/>
        </authorList>
    </citation>
    <scope>NUCLEOTIDE SEQUENCE</scope>
    <source>
        <strain evidence="1">20211129_DDA</strain>
        <tissue evidence="1">Liver</tissue>
    </source>
</reference>
<comment type="caution">
    <text evidence="1">The sequence shown here is derived from an EMBL/GenBank/DDBJ whole genome shotgun (WGS) entry which is preliminary data.</text>
</comment>
<dbReference type="EMBL" id="JANPWB010000011">
    <property type="protein sequence ID" value="KAJ1123137.1"/>
    <property type="molecule type" value="Genomic_DNA"/>
</dbReference>
<protein>
    <submittedName>
        <fullName evidence="1">Uncharacterized protein</fullName>
    </submittedName>
</protein>
<evidence type="ECO:0000313" key="2">
    <source>
        <dbReference type="Proteomes" id="UP001066276"/>
    </source>
</evidence>
<keyword evidence="2" id="KW-1185">Reference proteome</keyword>
<dbReference type="AlphaFoldDB" id="A0AAV7P7B8"/>
<dbReference type="Proteomes" id="UP001066276">
    <property type="component" value="Chromosome 7"/>
</dbReference>